<dbReference type="WBParaSite" id="jg4613">
    <property type="protein sequence ID" value="jg4613"/>
    <property type="gene ID" value="jg4613"/>
</dbReference>
<name>A0A915EEZ5_9BILA</name>
<dbReference type="Proteomes" id="UP000887574">
    <property type="component" value="Unplaced"/>
</dbReference>
<dbReference type="AlphaFoldDB" id="A0A915EEZ5"/>
<evidence type="ECO:0000313" key="2">
    <source>
        <dbReference type="Proteomes" id="UP000887574"/>
    </source>
</evidence>
<feature type="compositionally biased region" description="Basic and acidic residues" evidence="1">
    <location>
        <begin position="91"/>
        <end position="111"/>
    </location>
</feature>
<keyword evidence="2" id="KW-1185">Reference proteome</keyword>
<protein>
    <submittedName>
        <fullName evidence="3">Uncharacterized protein</fullName>
    </submittedName>
</protein>
<evidence type="ECO:0000256" key="1">
    <source>
        <dbReference type="SAM" id="MobiDB-lite"/>
    </source>
</evidence>
<organism evidence="2 3">
    <name type="scientific">Ditylenchus dipsaci</name>
    <dbReference type="NCBI Taxonomy" id="166011"/>
    <lineage>
        <taxon>Eukaryota</taxon>
        <taxon>Metazoa</taxon>
        <taxon>Ecdysozoa</taxon>
        <taxon>Nematoda</taxon>
        <taxon>Chromadorea</taxon>
        <taxon>Rhabditida</taxon>
        <taxon>Tylenchina</taxon>
        <taxon>Tylenchomorpha</taxon>
        <taxon>Sphaerularioidea</taxon>
        <taxon>Anguinidae</taxon>
        <taxon>Anguininae</taxon>
        <taxon>Ditylenchus</taxon>
    </lineage>
</organism>
<sequence>MHLSTQLGKQIVNLNKPAWDRRIWEVGYRGPLLCSNRALKPNLPVKKATVVEVQKAIKRSTLLCDGWPIPTWMRRLKALCADVRNYSRPMEAAKDRRKASQDARKREAPHN</sequence>
<feature type="region of interest" description="Disordered" evidence="1">
    <location>
        <begin position="90"/>
        <end position="111"/>
    </location>
</feature>
<reference evidence="3" key="1">
    <citation type="submission" date="2022-11" db="UniProtKB">
        <authorList>
            <consortium name="WormBaseParasite"/>
        </authorList>
    </citation>
    <scope>IDENTIFICATION</scope>
</reference>
<proteinExistence type="predicted"/>
<evidence type="ECO:0000313" key="3">
    <source>
        <dbReference type="WBParaSite" id="jg4613"/>
    </source>
</evidence>
<accession>A0A915EEZ5</accession>